<evidence type="ECO:0000313" key="14">
    <source>
        <dbReference type="EMBL" id="PWR74518.1"/>
    </source>
</evidence>
<feature type="domain" description="Polymerase nucleotidyl transferase" evidence="13">
    <location>
        <begin position="10"/>
        <end position="93"/>
    </location>
</feature>
<keyword evidence="7" id="KW-0067">ATP-binding</keyword>
<keyword evidence="8" id="KW-0460">Magnesium</keyword>
<organism evidence="14 15">
    <name type="scientific">Methanospirillum lacunae</name>
    <dbReference type="NCBI Taxonomy" id="668570"/>
    <lineage>
        <taxon>Archaea</taxon>
        <taxon>Methanobacteriati</taxon>
        <taxon>Methanobacteriota</taxon>
        <taxon>Stenosarchaea group</taxon>
        <taxon>Methanomicrobia</taxon>
        <taxon>Methanomicrobiales</taxon>
        <taxon>Methanospirillaceae</taxon>
        <taxon>Methanospirillum</taxon>
    </lineage>
</organism>
<dbReference type="InterPro" id="IPR052038">
    <property type="entry name" value="Type-VII_TA_antitoxin"/>
</dbReference>
<keyword evidence="5" id="KW-0479">Metal-binding</keyword>
<accession>A0A2V2NDM1</accession>
<dbReference type="PANTHER" id="PTHR33571">
    <property type="entry name" value="SSL8005 PROTEIN"/>
    <property type="match status" value="1"/>
</dbReference>
<evidence type="ECO:0000256" key="4">
    <source>
        <dbReference type="ARBA" id="ARBA00022695"/>
    </source>
</evidence>
<keyword evidence="4" id="KW-0548">Nucleotidyltransferase</keyword>
<evidence type="ECO:0000256" key="5">
    <source>
        <dbReference type="ARBA" id="ARBA00022723"/>
    </source>
</evidence>
<dbReference type="Proteomes" id="UP000245657">
    <property type="component" value="Unassembled WGS sequence"/>
</dbReference>
<dbReference type="InterPro" id="IPR043519">
    <property type="entry name" value="NT_sf"/>
</dbReference>
<evidence type="ECO:0000256" key="11">
    <source>
        <dbReference type="ARBA" id="ARBA00047518"/>
    </source>
</evidence>
<comment type="catalytic activity">
    <reaction evidence="11">
        <text>O-(5'-adenylyl)-L-tyrosyl-[protein] + ATP = O-[5'-(adenylyl-(5'-&gt;3')-adenylyl)]-L-tyrosyl-[protein] + diphosphate</text>
        <dbReference type="Rhea" id="RHEA:66528"/>
        <dbReference type="Rhea" id="RHEA-COMP:13846"/>
        <dbReference type="Rhea" id="RHEA-COMP:17046"/>
        <dbReference type="ChEBI" id="CHEBI:30616"/>
        <dbReference type="ChEBI" id="CHEBI:33019"/>
        <dbReference type="ChEBI" id="CHEBI:83624"/>
        <dbReference type="ChEBI" id="CHEBI:167160"/>
    </reaction>
</comment>
<dbReference type="Gene3D" id="3.30.460.10">
    <property type="entry name" value="Beta Polymerase, domain 2"/>
    <property type="match status" value="1"/>
</dbReference>
<dbReference type="PANTHER" id="PTHR33571:SF19">
    <property type="entry name" value="PROTEIN ADENYLYLTRANSFERASE MJ0128-RELATED"/>
    <property type="match status" value="1"/>
</dbReference>
<comment type="cofactor">
    <cofactor evidence="1">
        <name>Mg(2+)</name>
        <dbReference type="ChEBI" id="CHEBI:18420"/>
    </cofactor>
</comment>
<keyword evidence="15" id="KW-1185">Reference proteome</keyword>
<reference evidence="14 15" key="1">
    <citation type="submission" date="2018-05" db="EMBL/GenBank/DDBJ databases">
        <title>Draft genome of Methanospirillum lacunae Ki8-1.</title>
        <authorList>
            <person name="Dueholm M.S."/>
            <person name="Nielsen P.H."/>
            <person name="Bakmann L.F."/>
            <person name="Otzen D.E."/>
        </authorList>
    </citation>
    <scope>NUCLEOTIDE SEQUENCE [LARGE SCALE GENOMIC DNA]</scope>
    <source>
        <strain evidence="14 15">Ki8-1</strain>
    </source>
</reference>
<dbReference type="AlphaFoldDB" id="A0A2V2NDM1"/>
<evidence type="ECO:0000256" key="9">
    <source>
        <dbReference type="ARBA" id="ARBA00034531"/>
    </source>
</evidence>
<dbReference type="CDD" id="cd05403">
    <property type="entry name" value="NT_KNTase_like"/>
    <property type="match status" value="1"/>
</dbReference>
<dbReference type="GO" id="GO:0046872">
    <property type="term" value="F:metal ion binding"/>
    <property type="evidence" value="ECO:0007669"/>
    <property type="project" value="UniProtKB-KW"/>
</dbReference>
<protein>
    <recommendedName>
        <fullName evidence="9">protein adenylyltransferase</fullName>
        <ecNumber evidence="9">2.7.7.108</ecNumber>
    </recommendedName>
</protein>
<evidence type="ECO:0000256" key="7">
    <source>
        <dbReference type="ARBA" id="ARBA00022840"/>
    </source>
</evidence>
<comment type="catalytic activity">
    <reaction evidence="12">
        <text>L-tyrosyl-[protein] + ATP = O-(5'-adenylyl)-L-tyrosyl-[protein] + diphosphate</text>
        <dbReference type="Rhea" id="RHEA:54288"/>
        <dbReference type="Rhea" id="RHEA-COMP:10136"/>
        <dbReference type="Rhea" id="RHEA-COMP:13846"/>
        <dbReference type="ChEBI" id="CHEBI:30616"/>
        <dbReference type="ChEBI" id="CHEBI:33019"/>
        <dbReference type="ChEBI" id="CHEBI:46858"/>
        <dbReference type="ChEBI" id="CHEBI:83624"/>
        <dbReference type="EC" id="2.7.7.108"/>
    </reaction>
</comment>
<dbReference type="GO" id="GO:0070733">
    <property type="term" value="F:AMPylase activity"/>
    <property type="evidence" value="ECO:0007669"/>
    <property type="project" value="UniProtKB-EC"/>
</dbReference>
<comment type="similarity">
    <text evidence="10">Belongs to the MntA antitoxin family.</text>
</comment>
<name>A0A2V2NDM1_9EURY</name>
<dbReference type="EC" id="2.7.7.108" evidence="9"/>
<comment type="caution">
    <text evidence="14">The sequence shown here is derived from an EMBL/GenBank/DDBJ whole genome shotgun (WGS) entry which is preliminary data.</text>
</comment>
<sequence>MNSITSILQSLKPRLSERYHITRIGVFGSVTKGTQTDESDVDILVEFSDPPGLFRFMEIEAFLSDTLQARVDLVDVEGIKPRLKTRILSEVIYL</sequence>
<gene>
    <name evidence="14" type="ORF">DK846_03325</name>
</gene>
<dbReference type="Pfam" id="PF01909">
    <property type="entry name" value="NTP_transf_2"/>
    <property type="match status" value="1"/>
</dbReference>
<evidence type="ECO:0000256" key="10">
    <source>
        <dbReference type="ARBA" id="ARBA00038276"/>
    </source>
</evidence>
<evidence type="ECO:0000259" key="13">
    <source>
        <dbReference type="Pfam" id="PF01909"/>
    </source>
</evidence>
<keyword evidence="3" id="KW-0808">Transferase</keyword>
<keyword evidence="2" id="KW-1277">Toxin-antitoxin system</keyword>
<dbReference type="SUPFAM" id="SSF81301">
    <property type="entry name" value="Nucleotidyltransferase"/>
    <property type="match status" value="1"/>
</dbReference>
<evidence type="ECO:0000256" key="6">
    <source>
        <dbReference type="ARBA" id="ARBA00022741"/>
    </source>
</evidence>
<dbReference type="OrthoDB" id="61846at2157"/>
<evidence type="ECO:0000256" key="1">
    <source>
        <dbReference type="ARBA" id="ARBA00001946"/>
    </source>
</evidence>
<proteinExistence type="inferred from homology"/>
<evidence type="ECO:0000256" key="2">
    <source>
        <dbReference type="ARBA" id="ARBA00022649"/>
    </source>
</evidence>
<evidence type="ECO:0000256" key="3">
    <source>
        <dbReference type="ARBA" id="ARBA00022679"/>
    </source>
</evidence>
<evidence type="ECO:0000256" key="12">
    <source>
        <dbReference type="ARBA" id="ARBA00048696"/>
    </source>
</evidence>
<keyword evidence="6" id="KW-0547">Nucleotide-binding</keyword>
<dbReference type="InterPro" id="IPR002934">
    <property type="entry name" value="Polymerase_NTP_transf_dom"/>
</dbReference>
<dbReference type="EMBL" id="QGMY01000002">
    <property type="protein sequence ID" value="PWR74518.1"/>
    <property type="molecule type" value="Genomic_DNA"/>
</dbReference>
<evidence type="ECO:0000313" key="15">
    <source>
        <dbReference type="Proteomes" id="UP000245657"/>
    </source>
</evidence>
<evidence type="ECO:0000256" key="8">
    <source>
        <dbReference type="ARBA" id="ARBA00022842"/>
    </source>
</evidence>
<dbReference type="GO" id="GO:0005524">
    <property type="term" value="F:ATP binding"/>
    <property type="evidence" value="ECO:0007669"/>
    <property type="project" value="UniProtKB-KW"/>
</dbReference>